<name>A0A8B6F8B8_MYTGA</name>
<dbReference type="InterPro" id="IPR051077">
    <property type="entry name" value="Ca-dependent_lectin"/>
</dbReference>
<evidence type="ECO:0000256" key="1">
    <source>
        <dbReference type="SAM" id="SignalP"/>
    </source>
</evidence>
<proteinExistence type="predicted"/>
<comment type="caution">
    <text evidence="2">The sequence shown here is derived from an EMBL/GenBank/DDBJ whole genome shotgun (WGS) entry which is preliminary data.</text>
</comment>
<feature type="signal peptide" evidence="1">
    <location>
        <begin position="1"/>
        <end position="19"/>
    </location>
</feature>
<feature type="chain" id="PRO_5032663014" evidence="1">
    <location>
        <begin position="20"/>
        <end position="253"/>
    </location>
</feature>
<dbReference type="PANTHER" id="PTHR24024">
    <property type="entry name" value="PULMONARY SURFACTANT-ASSOCIATED PROTEIN A"/>
    <property type="match status" value="1"/>
</dbReference>
<gene>
    <name evidence="2" type="ORF">MGAL_10B080940</name>
</gene>
<dbReference type="GO" id="GO:0005615">
    <property type="term" value="C:extracellular space"/>
    <property type="evidence" value="ECO:0007669"/>
    <property type="project" value="TreeGrafter"/>
</dbReference>
<organism evidence="2 3">
    <name type="scientific">Mytilus galloprovincialis</name>
    <name type="common">Mediterranean mussel</name>
    <dbReference type="NCBI Taxonomy" id="29158"/>
    <lineage>
        <taxon>Eukaryota</taxon>
        <taxon>Metazoa</taxon>
        <taxon>Spiralia</taxon>
        <taxon>Lophotrochozoa</taxon>
        <taxon>Mollusca</taxon>
        <taxon>Bivalvia</taxon>
        <taxon>Autobranchia</taxon>
        <taxon>Pteriomorphia</taxon>
        <taxon>Mytilida</taxon>
        <taxon>Mytiloidea</taxon>
        <taxon>Mytilidae</taxon>
        <taxon>Mytilinae</taxon>
        <taxon>Mytilus</taxon>
    </lineage>
</organism>
<dbReference type="EMBL" id="UYJE01006241">
    <property type="protein sequence ID" value="VDI44268.1"/>
    <property type="molecule type" value="Genomic_DNA"/>
</dbReference>
<evidence type="ECO:0000313" key="2">
    <source>
        <dbReference type="EMBL" id="VDI44268.1"/>
    </source>
</evidence>
<dbReference type="OrthoDB" id="6086925at2759"/>
<dbReference type="AlphaFoldDB" id="A0A8B6F8B8"/>
<keyword evidence="3" id="KW-1185">Reference proteome</keyword>
<sequence>MNYFYMLTLLHFFAVRALGHEHKRLLLNDPDVLVARLSNLERQNQLLTQLVNHINATCRAENADLQAKYLDLVSKVAQTESHLQHHDQQITTRQGYAAGQRWGHVTNSDRYGGPADTLCLPKDPELSNISSTSGWSSLYGTEYEVNGFAHDSINNDVPCAVCRNSHASSSIMIPGRHSCYSNWIKEYNGILASGHESQSASSYICMDKNPEYIPSGEKNEDGHLFFVVGLKCGPLPCPPYHNNLQVNCVVCSK</sequence>
<keyword evidence="1" id="KW-0732">Signal</keyword>
<evidence type="ECO:0000313" key="3">
    <source>
        <dbReference type="Proteomes" id="UP000596742"/>
    </source>
</evidence>
<dbReference type="Proteomes" id="UP000596742">
    <property type="component" value="Unassembled WGS sequence"/>
</dbReference>
<accession>A0A8B6F8B8</accession>
<reference evidence="2" key="1">
    <citation type="submission" date="2018-11" db="EMBL/GenBank/DDBJ databases">
        <authorList>
            <person name="Alioto T."/>
            <person name="Alioto T."/>
        </authorList>
    </citation>
    <scope>NUCLEOTIDE SEQUENCE</scope>
</reference>
<dbReference type="PANTHER" id="PTHR24024:SF18">
    <property type="entry name" value="SHORT-CHAIN COLLAGEN C4-LIKE"/>
    <property type="match status" value="1"/>
</dbReference>
<protein>
    <submittedName>
        <fullName evidence="2">Uncharacterized protein</fullName>
    </submittedName>
</protein>